<accession>A0A839F3C8</accession>
<comment type="caution">
    <text evidence="1">The sequence shown here is derived from an EMBL/GenBank/DDBJ whole genome shotgun (WGS) entry which is preliminary data.</text>
</comment>
<evidence type="ECO:0000313" key="1">
    <source>
        <dbReference type="EMBL" id="MBA8888038.1"/>
    </source>
</evidence>
<protein>
    <recommendedName>
        <fullName evidence="3">Long-chain fatty acid transport protein</fullName>
    </recommendedName>
</protein>
<reference evidence="1 2" key="1">
    <citation type="submission" date="2020-07" db="EMBL/GenBank/DDBJ databases">
        <title>Genomic Encyclopedia of Type Strains, Phase IV (KMG-V): Genome sequencing to study the core and pangenomes of soil and plant-associated prokaryotes.</title>
        <authorList>
            <person name="Whitman W."/>
        </authorList>
    </citation>
    <scope>NUCLEOTIDE SEQUENCE [LARGE SCALE GENOMIC DNA]</scope>
    <source>
        <strain evidence="1 2">RH2WT43</strain>
    </source>
</reference>
<evidence type="ECO:0008006" key="3">
    <source>
        <dbReference type="Google" id="ProtNLM"/>
    </source>
</evidence>
<sequence>MIAQAAPLEGRSTDELASPSASSSALTRWHDYALASITPQFSWALQPQALVAPDVLDNYSGEVARAPLFEARAKAPARLSISVATGNVSDTPAVLPAMQPQNLTVPSSGLQRTVVAPSLATNWGETGSLRLTGVLAYQRFASFGLGTTTDGWRALPSWQRDSSYGAGARIDVGNVIGERLRWTFGYQSRVGMDAFSNYRGVFADAADFDIPASALATLSYSLTPDLSIDAGVQRVQYSAIKPFTSSNLPTRFLALLGDSSSPVFAWRDLDVYSLGWTLHDADLGNLQMRYTTRQQPVPTSRLLENALSSATAKGMYSLAWARPFGDAASVSFSASYATSPYFLLMPTYVSRQDATAGRFEFEALWSTRF</sequence>
<organism evidence="1 2">
    <name type="scientific">Dokdonella fugitiva</name>
    <dbReference type="NCBI Taxonomy" id="328517"/>
    <lineage>
        <taxon>Bacteria</taxon>
        <taxon>Pseudomonadati</taxon>
        <taxon>Pseudomonadota</taxon>
        <taxon>Gammaproteobacteria</taxon>
        <taxon>Lysobacterales</taxon>
        <taxon>Rhodanobacteraceae</taxon>
        <taxon>Dokdonella</taxon>
    </lineage>
</organism>
<evidence type="ECO:0000313" key="2">
    <source>
        <dbReference type="Proteomes" id="UP000550401"/>
    </source>
</evidence>
<dbReference type="Proteomes" id="UP000550401">
    <property type="component" value="Unassembled WGS sequence"/>
</dbReference>
<dbReference type="EMBL" id="JACGXL010000003">
    <property type="protein sequence ID" value="MBA8888038.1"/>
    <property type="molecule type" value="Genomic_DNA"/>
</dbReference>
<keyword evidence="2" id="KW-1185">Reference proteome</keyword>
<dbReference type="AlphaFoldDB" id="A0A839F3C8"/>
<dbReference type="SUPFAM" id="SSF56935">
    <property type="entry name" value="Porins"/>
    <property type="match status" value="1"/>
</dbReference>
<name>A0A839F3C8_9GAMM</name>
<dbReference type="Gene3D" id="2.40.160.60">
    <property type="entry name" value="Outer membrane protein transport protein (OMPP1/FadL/TodX)"/>
    <property type="match status" value="1"/>
</dbReference>
<gene>
    <name evidence="1" type="ORF">FHW12_002262</name>
</gene>
<proteinExistence type="predicted"/>
<dbReference type="RefSeq" id="WP_182531110.1">
    <property type="nucleotide sequence ID" value="NZ_JACGXL010000003.1"/>
</dbReference>